<comment type="subcellular location">
    <subcellularLocation>
        <location evidence="1">Nucleus</location>
        <location evidence="1">Nucleolus</location>
    </subcellularLocation>
</comment>
<accession>A0AA39M1D8</accession>
<dbReference type="Pfam" id="PF01125">
    <property type="entry name" value="BUD31"/>
    <property type="match status" value="1"/>
</dbReference>
<dbReference type="PRINTS" id="PR00322">
    <property type="entry name" value="G10"/>
</dbReference>
<dbReference type="PANTHER" id="PTHR12838:SF0">
    <property type="entry name" value="U3 SMALL NUCLEOLAR RNA-ASSOCIATED PROTEIN 11-RELATED"/>
    <property type="match status" value="1"/>
</dbReference>
<keyword evidence="9" id="KW-1185">Reference proteome</keyword>
<dbReference type="PROSITE" id="PS00997">
    <property type="entry name" value="G10_1"/>
    <property type="match status" value="1"/>
</dbReference>
<dbReference type="PANTHER" id="PTHR12838">
    <property type="entry name" value="U3 SMALL NUCLEOLAR RNA-ASSOCIATED PROTEIN 11"/>
    <property type="match status" value="1"/>
</dbReference>
<evidence type="ECO:0000256" key="6">
    <source>
        <dbReference type="ARBA" id="ARBA00022552"/>
    </source>
</evidence>
<keyword evidence="6" id="KW-0698">rRNA processing</keyword>
<keyword evidence="7" id="KW-0539">Nucleus</keyword>
<evidence type="ECO:0000256" key="1">
    <source>
        <dbReference type="ARBA" id="ARBA00004604"/>
    </source>
</evidence>
<evidence type="ECO:0000256" key="2">
    <source>
        <dbReference type="ARBA" id="ARBA00005287"/>
    </source>
</evidence>
<comment type="similarity">
    <text evidence="2">Belongs to the BUD31 (G10) family.</text>
</comment>
<dbReference type="EMBL" id="JAUCMV010000002">
    <property type="protein sequence ID" value="KAK0417272.1"/>
    <property type="molecule type" value="Genomic_DNA"/>
</dbReference>
<dbReference type="AlphaFoldDB" id="A0AA39M1D8"/>
<evidence type="ECO:0000256" key="7">
    <source>
        <dbReference type="ARBA" id="ARBA00023242"/>
    </source>
</evidence>
<evidence type="ECO:0000313" key="8">
    <source>
        <dbReference type="EMBL" id="KAK0417272.1"/>
    </source>
</evidence>
<dbReference type="GO" id="GO:0006364">
    <property type="term" value="P:rRNA processing"/>
    <property type="evidence" value="ECO:0007669"/>
    <property type="project" value="UniProtKB-KW"/>
</dbReference>
<evidence type="ECO:0000256" key="4">
    <source>
        <dbReference type="ARBA" id="ARBA00015122"/>
    </source>
</evidence>
<proteinExistence type="inferred from homology"/>
<dbReference type="InterPro" id="IPR001748">
    <property type="entry name" value="BUD31"/>
</dbReference>
<dbReference type="Proteomes" id="UP001175271">
    <property type="component" value="Unassembled WGS sequence"/>
</dbReference>
<organism evidence="8 9">
    <name type="scientific">Steinernema hermaphroditum</name>
    <dbReference type="NCBI Taxonomy" id="289476"/>
    <lineage>
        <taxon>Eukaryota</taxon>
        <taxon>Metazoa</taxon>
        <taxon>Ecdysozoa</taxon>
        <taxon>Nematoda</taxon>
        <taxon>Chromadorea</taxon>
        <taxon>Rhabditida</taxon>
        <taxon>Tylenchina</taxon>
        <taxon>Panagrolaimomorpha</taxon>
        <taxon>Strongyloidoidea</taxon>
        <taxon>Steinernematidae</taxon>
        <taxon>Steinernema</taxon>
    </lineage>
</organism>
<sequence>MSLAQKTRRNGKKPPEGWDIIEPTLEQFEAKMREAETEPHEGKRKTEAVWPIFRIHHQRSRYIYDLYYKEQKISRELYQFCIDCKLADAKLMAKWKKQGYENLCCLKCIQVRDTNFGTNCICRVPKSKLDAPASRAKFGLLEKKKDYKLRARDYNKKQAELLKLRRLAQNKNPDEFHHHMINSRIGFDGVHRELSPDTDDETELQKKLGDLRNLQYVKYKLQVERKKIAKLKAALHMTDMGRQNSHTIFVDDEDEAKSFDPAKYFDTPKELLGRSFSRPKTETLQSTSVSALSKADVLEAEKLRKKQYSELLKRIEREKELAIVVEKMELKKNLQSSSNAELQPKLVKKGTATKAAVFQWQYERKK</sequence>
<protein>
    <recommendedName>
        <fullName evidence="5">Probable U3 small nucleolar RNA-associated protein 11</fullName>
    </recommendedName>
    <alternativeName>
        <fullName evidence="4">Protein BUD31 homolog</fullName>
    </alternativeName>
</protein>
<gene>
    <name evidence="8" type="ORF">QR680_012918</name>
</gene>
<evidence type="ECO:0000256" key="3">
    <source>
        <dbReference type="ARBA" id="ARBA00008105"/>
    </source>
</evidence>
<dbReference type="InterPro" id="IPR018230">
    <property type="entry name" value="BUD31/G10-rel_CS"/>
</dbReference>
<comment type="similarity">
    <text evidence="3">Belongs to the UTP11 family.</text>
</comment>
<reference evidence="8" key="1">
    <citation type="submission" date="2023-06" db="EMBL/GenBank/DDBJ databases">
        <title>Genomic analysis of the entomopathogenic nematode Steinernema hermaphroditum.</title>
        <authorList>
            <person name="Schwarz E.M."/>
            <person name="Heppert J.K."/>
            <person name="Baniya A."/>
            <person name="Schwartz H.T."/>
            <person name="Tan C.-H."/>
            <person name="Antoshechkin I."/>
            <person name="Sternberg P.W."/>
            <person name="Goodrich-Blair H."/>
            <person name="Dillman A.R."/>
        </authorList>
    </citation>
    <scope>NUCLEOTIDE SEQUENCE</scope>
    <source>
        <strain evidence="8">PS9179</strain>
        <tissue evidence="8">Whole animal</tissue>
    </source>
</reference>
<dbReference type="InterPro" id="IPR007144">
    <property type="entry name" value="SSU_processome_Utp11"/>
</dbReference>
<comment type="caution">
    <text evidence="8">The sequence shown here is derived from an EMBL/GenBank/DDBJ whole genome shotgun (WGS) entry which is preliminary data.</text>
</comment>
<name>A0AA39M1D8_9BILA</name>
<dbReference type="GO" id="GO:0032040">
    <property type="term" value="C:small-subunit processome"/>
    <property type="evidence" value="ECO:0007669"/>
    <property type="project" value="InterPro"/>
</dbReference>
<dbReference type="Pfam" id="PF03998">
    <property type="entry name" value="Utp11"/>
    <property type="match status" value="1"/>
</dbReference>
<evidence type="ECO:0000256" key="5">
    <source>
        <dbReference type="ARBA" id="ARBA00020121"/>
    </source>
</evidence>
<evidence type="ECO:0000313" key="9">
    <source>
        <dbReference type="Proteomes" id="UP001175271"/>
    </source>
</evidence>